<evidence type="ECO:0000313" key="4">
    <source>
        <dbReference type="EMBL" id="TMW80882.1"/>
    </source>
</evidence>
<dbReference type="Gene3D" id="3.30.310.210">
    <property type="match status" value="1"/>
</dbReference>
<dbReference type="SMART" id="SM00322">
    <property type="entry name" value="KH"/>
    <property type="match status" value="1"/>
</dbReference>
<dbReference type="InterPro" id="IPR004087">
    <property type="entry name" value="KH_dom"/>
</dbReference>
<organism evidence="4">
    <name type="scientific">Solanum chilense</name>
    <name type="common">Tomato</name>
    <name type="synonym">Lycopersicon chilense</name>
    <dbReference type="NCBI Taxonomy" id="4083"/>
    <lineage>
        <taxon>Eukaryota</taxon>
        <taxon>Viridiplantae</taxon>
        <taxon>Streptophyta</taxon>
        <taxon>Embryophyta</taxon>
        <taxon>Tracheophyta</taxon>
        <taxon>Spermatophyta</taxon>
        <taxon>Magnoliopsida</taxon>
        <taxon>eudicotyledons</taxon>
        <taxon>Gunneridae</taxon>
        <taxon>Pentapetalae</taxon>
        <taxon>asterids</taxon>
        <taxon>lamiids</taxon>
        <taxon>Solanales</taxon>
        <taxon>Solanaceae</taxon>
        <taxon>Solanoideae</taxon>
        <taxon>Solaneae</taxon>
        <taxon>Solanum</taxon>
        <taxon>Solanum subgen. Lycopersicon</taxon>
    </lineage>
</organism>
<dbReference type="PROSITE" id="PS50084">
    <property type="entry name" value="KH_TYPE_1"/>
    <property type="match status" value="1"/>
</dbReference>
<dbReference type="PANTHER" id="PTHR10288">
    <property type="entry name" value="KH DOMAIN CONTAINING RNA BINDING PROTEIN"/>
    <property type="match status" value="1"/>
</dbReference>
<feature type="domain" description="K Homology" evidence="3">
    <location>
        <begin position="83"/>
        <end position="149"/>
    </location>
</feature>
<dbReference type="InterPro" id="IPR036612">
    <property type="entry name" value="KH_dom_type_1_sf"/>
</dbReference>
<comment type="caution">
    <text evidence="4">The sequence shown here is derived from an EMBL/GenBank/DDBJ whole genome shotgun (WGS) entry which is preliminary data.</text>
</comment>
<protein>
    <recommendedName>
        <fullName evidence="3">K Homology domain-containing protein</fullName>
    </recommendedName>
</protein>
<keyword evidence="1" id="KW-0677">Repeat</keyword>
<gene>
    <name evidence="4" type="ORF">EJD97_014069</name>
</gene>
<name>A0A6N2AEJ5_SOLCI</name>
<keyword evidence="2" id="KW-0694">RNA-binding</keyword>
<evidence type="ECO:0000256" key="2">
    <source>
        <dbReference type="PROSITE-ProRule" id="PRU00117"/>
    </source>
</evidence>
<dbReference type="Pfam" id="PF00013">
    <property type="entry name" value="KH_1"/>
    <property type="match status" value="1"/>
</dbReference>
<dbReference type="EMBL" id="RXGB01036161">
    <property type="protein sequence ID" value="TMW80882.1"/>
    <property type="molecule type" value="Genomic_DNA"/>
</dbReference>
<feature type="non-terminal residue" evidence="4">
    <location>
        <position position="1"/>
    </location>
</feature>
<dbReference type="InterPro" id="IPR004088">
    <property type="entry name" value="KH_dom_type_1"/>
</dbReference>
<evidence type="ECO:0000259" key="3">
    <source>
        <dbReference type="SMART" id="SM00322"/>
    </source>
</evidence>
<dbReference type="AlphaFoldDB" id="A0A6N2AEJ5"/>
<dbReference type="SUPFAM" id="SSF54791">
    <property type="entry name" value="Eukaryotic type KH-domain (KH-domain type I)"/>
    <property type="match status" value="1"/>
</dbReference>
<sequence>LIIAPVIHASSSVAPPLPESLAVKSGSRMCKETCASICVLEGPVGNADQIVLTSEISPAMDAVIRIFMCVEGLNNDDPGAVAAFVSSKLLVASAQAIHLIGKNGSTINSIQERSGVVLRVLPTDDRIIEIHGEGTKVLNAFDVVVKLLRKFLVHYIMIGFLRK</sequence>
<dbReference type="GO" id="GO:0003723">
    <property type="term" value="F:RNA binding"/>
    <property type="evidence" value="ECO:0007669"/>
    <property type="project" value="UniProtKB-UniRule"/>
</dbReference>
<proteinExistence type="predicted"/>
<reference evidence="4" key="1">
    <citation type="submission" date="2019-05" db="EMBL/GenBank/DDBJ databases">
        <title>The de novo reference genome and transcriptome assemblies of the wild tomato species Solanum chilense.</title>
        <authorList>
            <person name="Stam R."/>
            <person name="Nosenko T."/>
            <person name="Hoerger A.C."/>
            <person name="Stephan W."/>
            <person name="Seidel M.A."/>
            <person name="Kuhn J.M.M."/>
            <person name="Haberer G."/>
            <person name="Tellier A."/>
        </authorList>
    </citation>
    <scope>NUCLEOTIDE SEQUENCE</scope>
    <source>
        <tissue evidence="4">Mature leaves</tissue>
    </source>
</reference>
<evidence type="ECO:0000256" key="1">
    <source>
        <dbReference type="ARBA" id="ARBA00022737"/>
    </source>
</evidence>
<feature type="non-terminal residue" evidence="4">
    <location>
        <position position="163"/>
    </location>
</feature>
<accession>A0A6N2AEJ5</accession>